<keyword evidence="2" id="KW-0808">Transferase</keyword>
<gene>
    <name evidence="2" type="primary">sppK790'</name>
</gene>
<organism evidence="2">
    <name type="scientific">Latilactobacillus sakei</name>
    <name type="common">Lactobacillus sakei</name>
    <dbReference type="NCBI Taxonomy" id="1599"/>
    <lineage>
        <taxon>Bacteria</taxon>
        <taxon>Bacillati</taxon>
        <taxon>Bacillota</taxon>
        <taxon>Bacilli</taxon>
        <taxon>Lactobacillales</taxon>
        <taxon>Lactobacillaceae</taxon>
        <taxon>Latilactobacillus</taxon>
    </lineage>
</organism>
<feature type="transmembrane region" description="Helical" evidence="1">
    <location>
        <begin position="6"/>
        <end position="26"/>
    </location>
</feature>
<sequence length="78" mass="9493">MIKINLILGLLQNSVVIFSILNINHYLEKRYKYYYLFSDLVIAFFFGNSWSNNRGCISHCFYNWVHPIWSTKEKKYIY</sequence>
<dbReference type="GO" id="GO:0016301">
    <property type="term" value="F:kinase activity"/>
    <property type="evidence" value="ECO:0007669"/>
    <property type="project" value="UniProtKB-KW"/>
</dbReference>
<keyword evidence="2" id="KW-0418">Kinase</keyword>
<accession>Q6KCH2</accession>
<keyword evidence="1" id="KW-0812">Transmembrane</keyword>
<dbReference type="EMBL" id="AJ626710">
    <property type="protein sequence ID" value="CAF24998.1"/>
    <property type="molecule type" value="Genomic_DNA"/>
</dbReference>
<proteinExistence type="predicted"/>
<dbReference type="AlphaFoldDB" id="Q6KCH2"/>
<evidence type="ECO:0000313" key="2">
    <source>
        <dbReference type="EMBL" id="CAF24998.1"/>
    </source>
</evidence>
<keyword evidence="1" id="KW-1133">Transmembrane helix</keyword>
<evidence type="ECO:0000256" key="1">
    <source>
        <dbReference type="SAM" id="Phobius"/>
    </source>
</evidence>
<keyword evidence="1" id="KW-0472">Membrane</keyword>
<protein>
    <submittedName>
        <fullName evidence="2">Histidine kinase</fullName>
    </submittedName>
</protein>
<reference evidence="2" key="1">
    <citation type="journal article" date="2005" name="Res. Microbiol.">
        <title>Sakacin P non-producing Lactobacillus sakei strains contain homologues of the sakacin P gene cluster.</title>
        <authorList>
            <person name="Moretro T."/>
            <person name="Naterstad K."/>
            <person name="Wang E."/>
            <person name="Aasen I.M."/>
            <person name="Chaillou S."/>
            <person name="Zagorec M."/>
            <person name="Axelsson L."/>
        </authorList>
    </citation>
    <scope>NUCLEOTIDE SEQUENCE</scope>
    <source>
        <strain evidence="2">Lb790</strain>
    </source>
</reference>
<name>Q6KCH2_LATSK</name>